<dbReference type="GO" id="GO:0016020">
    <property type="term" value="C:membrane"/>
    <property type="evidence" value="ECO:0007669"/>
    <property type="project" value="InterPro"/>
</dbReference>
<feature type="domain" description="Signal transduction histidine kinase internal region" evidence="3">
    <location>
        <begin position="473"/>
        <end position="551"/>
    </location>
</feature>
<evidence type="ECO:0000256" key="1">
    <source>
        <dbReference type="SAM" id="Coils"/>
    </source>
</evidence>
<dbReference type="OrthoDB" id="9809670at2"/>
<dbReference type="STRING" id="525373.HMPREF0766_10981"/>
<feature type="transmembrane region" description="Helical" evidence="2">
    <location>
        <begin position="16"/>
        <end position="36"/>
    </location>
</feature>
<keyword evidence="2" id="KW-0472">Membrane</keyword>
<sequence>MLMKTYLNIFQSFQNWIYPVIASCFTAIILLLSLSVEAQKPSSVEKTAREGYALRFTDSISSLNIQMKALELAKKNNNKEDEAICYAYLALTHRRLLHLREFAHYAELSYDVAATISDKRAKAYAAMAMASLRSYIDDKSNAIDYFLQAYDLFIKVQDYDMSARIGADLSYLFSSGSQIKVKKYADEALRYAIKSGNPESILHARLAVGSYLSDAIVSGNLPQWSEVVSFFNETIRLAEKDEGKIVSKSNIGIAYINLAVLYMNGPQPVDEEAFLSYLEKATYIAKQYDLKNIYRSSIGLKGQYFMQKGEYQYAENLFKEGIDYQLTLPYKDNDVLATFYSCLKDVSILQNNYKAYYEYDKLFARYNRLKHDHTTQQMLQNADARYESEKKISRIQQLEQENRLQEKNKLLGYAIAAVLLIGLIFMYRSYYYRQRYYQNREDNLQQQQANNELKVQLMEKETLENLAEKLSLERRLLRSQMDPHFIFNALGNIQSMILQHDPTMAVSYLGKFAKLTRQVLEQSRMETITLEDEIQTLRNYMELQQLRLNNSFDYEIHCNDDLDTDILLPPLLIQPFIENAVEHGLKPLLDRRGLLTLSFSVNEEDNILVCTITDNGIGLKESRKRRPKDAHRSLSSQITDERLRHMLKDNPHTEFRVEESDETDSSRGCVVILHIPIN</sequence>
<dbReference type="InterPro" id="IPR036890">
    <property type="entry name" value="HATPase_C_sf"/>
</dbReference>
<feature type="coiled-coil region" evidence="1">
    <location>
        <begin position="381"/>
        <end position="408"/>
    </location>
</feature>
<comment type="caution">
    <text evidence="4">The sequence shown here is derived from an EMBL/GenBank/DDBJ whole genome shotgun (WGS) entry which is preliminary data.</text>
</comment>
<dbReference type="Pfam" id="PF06580">
    <property type="entry name" value="His_kinase"/>
    <property type="match status" value="1"/>
</dbReference>
<gene>
    <name evidence="4" type="ORF">HMPREF0766_10981</name>
</gene>
<evidence type="ECO:0000256" key="2">
    <source>
        <dbReference type="SAM" id="Phobius"/>
    </source>
</evidence>
<dbReference type="HOGENOM" id="CLU_000445_106_4_10"/>
<proteinExistence type="predicted"/>
<dbReference type="Proteomes" id="UP000006258">
    <property type="component" value="Unassembled WGS sequence"/>
</dbReference>
<dbReference type="GO" id="GO:0000155">
    <property type="term" value="F:phosphorelay sensor kinase activity"/>
    <property type="evidence" value="ECO:0007669"/>
    <property type="project" value="InterPro"/>
</dbReference>
<dbReference type="PANTHER" id="PTHR34220">
    <property type="entry name" value="SENSOR HISTIDINE KINASE YPDA"/>
    <property type="match status" value="1"/>
</dbReference>
<protein>
    <submittedName>
        <fullName evidence="4">Histidine kinase</fullName>
    </submittedName>
</protein>
<keyword evidence="4" id="KW-0418">Kinase</keyword>
<dbReference type="EMBL" id="ACHA02000003">
    <property type="protein sequence ID" value="EFK59147.1"/>
    <property type="molecule type" value="Genomic_DNA"/>
</dbReference>
<keyword evidence="4" id="KW-0808">Transferase</keyword>
<name>D7VJ12_SPHSI</name>
<dbReference type="Gene3D" id="3.30.565.10">
    <property type="entry name" value="Histidine kinase-like ATPase, C-terminal domain"/>
    <property type="match status" value="1"/>
</dbReference>
<dbReference type="InterPro" id="IPR011990">
    <property type="entry name" value="TPR-like_helical_dom_sf"/>
</dbReference>
<organism evidence="4 5">
    <name type="scientific">Sphingobacterium spiritivorum ATCC 33861</name>
    <dbReference type="NCBI Taxonomy" id="525373"/>
    <lineage>
        <taxon>Bacteria</taxon>
        <taxon>Pseudomonadati</taxon>
        <taxon>Bacteroidota</taxon>
        <taxon>Sphingobacteriia</taxon>
        <taxon>Sphingobacteriales</taxon>
        <taxon>Sphingobacteriaceae</taxon>
        <taxon>Sphingobacterium</taxon>
    </lineage>
</organism>
<evidence type="ECO:0000259" key="3">
    <source>
        <dbReference type="Pfam" id="PF06580"/>
    </source>
</evidence>
<evidence type="ECO:0000313" key="5">
    <source>
        <dbReference type="Proteomes" id="UP000006258"/>
    </source>
</evidence>
<dbReference type="AlphaFoldDB" id="D7VJ12"/>
<evidence type="ECO:0000313" key="4">
    <source>
        <dbReference type="EMBL" id="EFK59147.1"/>
    </source>
</evidence>
<dbReference type="InterPro" id="IPR010559">
    <property type="entry name" value="Sig_transdc_His_kin_internal"/>
</dbReference>
<dbReference type="PANTHER" id="PTHR34220:SF7">
    <property type="entry name" value="SENSOR HISTIDINE KINASE YPDA"/>
    <property type="match status" value="1"/>
</dbReference>
<feature type="transmembrane region" description="Helical" evidence="2">
    <location>
        <begin position="410"/>
        <end position="430"/>
    </location>
</feature>
<dbReference type="PROSITE" id="PS51257">
    <property type="entry name" value="PROKAR_LIPOPROTEIN"/>
    <property type="match status" value="1"/>
</dbReference>
<keyword evidence="5" id="KW-1185">Reference proteome</keyword>
<keyword evidence="2" id="KW-0812">Transmembrane</keyword>
<dbReference type="SUPFAM" id="SSF55874">
    <property type="entry name" value="ATPase domain of HSP90 chaperone/DNA topoisomerase II/histidine kinase"/>
    <property type="match status" value="1"/>
</dbReference>
<keyword evidence="2" id="KW-1133">Transmembrane helix</keyword>
<reference evidence="4" key="1">
    <citation type="submission" date="2010-07" db="EMBL/GenBank/DDBJ databases">
        <authorList>
            <person name="Muzny D."/>
            <person name="Qin X."/>
            <person name="Buhay C."/>
            <person name="Dugan-Rocha S."/>
            <person name="Ding Y."/>
            <person name="Chen G."/>
            <person name="Hawes A."/>
            <person name="Holder M."/>
            <person name="Jhangiani S."/>
            <person name="Johnson A."/>
            <person name="Khan Z."/>
            <person name="Li Z."/>
            <person name="Liu W."/>
            <person name="Liu X."/>
            <person name="Perez L."/>
            <person name="Shen H."/>
            <person name="Wang Q."/>
            <person name="Watt J."/>
            <person name="Xi L."/>
            <person name="Xin Y."/>
            <person name="Zhou J."/>
            <person name="Deng J."/>
            <person name="Jiang H."/>
            <person name="Liu Y."/>
            <person name="Qu J."/>
            <person name="Song X.-Z."/>
            <person name="Zhang L."/>
            <person name="Villasana D."/>
            <person name="Johnson A."/>
            <person name="Liu J."/>
            <person name="Liyanage D."/>
            <person name="Lorensuhewa L."/>
            <person name="Robinson T."/>
            <person name="Song A."/>
            <person name="Song B.-B."/>
            <person name="Dinh H."/>
            <person name="Thornton R."/>
            <person name="Coyle M."/>
            <person name="Francisco L."/>
            <person name="Jackson L."/>
            <person name="Javaid M."/>
            <person name="Korchina V."/>
            <person name="Kovar C."/>
            <person name="Mata R."/>
            <person name="Mathew T."/>
            <person name="Ngo R."/>
            <person name="Nguyen L."/>
            <person name="Nguyen N."/>
            <person name="Okwuonu G."/>
            <person name="Ongeri F."/>
            <person name="Pham C."/>
            <person name="Simmons D."/>
            <person name="Wilczek-Boney K."/>
            <person name="Hale W."/>
            <person name="Jakkamsetti A."/>
            <person name="Pham P."/>
            <person name="Ruth R."/>
            <person name="San Lucas F."/>
            <person name="Warren J."/>
            <person name="Zhang J."/>
            <person name="Zhao Z."/>
            <person name="Zhou C."/>
            <person name="Zhu D."/>
            <person name="Lee S."/>
            <person name="Bess C."/>
            <person name="Blankenburg K."/>
            <person name="Forbes L."/>
            <person name="Fu Q."/>
            <person name="Gubbala S."/>
            <person name="Hirani K."/>
            <person name="Jayaseelan J.C."/>
            <person name="Lara F."/>
            <person name="Munidasa M."/>
            <person name="Palculict T."/>
            <person name="Patil S."/>
            <person name="Pu L.-L."/>
            <person name="Saada N."/>
            <person name="Tang L."/>
            <person name="Weissenberger G."/>
            <person name="Zhu Y."/>
            <person name="Hemphill L."/>
            <person name="Shang Y."/>
            <person name="Youmans B."/>
            <person name="Ayvaz T."/>
            <person name="Ross M."/>
            <person name="Santibanez J."/>
            <person name="Aqrawi P."/>
            <person name="Gross S."/>
            <person name="Joshi V."/>
            <person name="Fowler G."/>
            <person name="Nazareth L."/>
            <person name="Reid J."/>
            <person name="Worley K."/>
            <person name="Petrosino J."/>
            <person name="Highlander S."/>
            <person name="Gibbs R."/>
        </authorList>
    </citation>
    <scope>NUCLEOTIDE SEQUENCE [LARGE SCALE GENOMIC DNA]</scope>
    <source>
        <strain evidence="4">ATCC 33861</strain>
    </source>
</reference>
<keyword evidence="1" id="KW-0175">Coiled coil</keyword>
<dbReference type="InterPro" id="IPR050640">
    <property type="entry name" value="Bact_2-comp_sensor_kinase"/>
</dbReference>
<accession>D7VJ12</accession>
<dbReference type="eggNOG" id="COG2972">
    <property type="taxonomic scope" value="Bacteria"/>
</dbReference>
<dbReference type="Gene3D" id="1.25.40.10">
    <property type="entry name" value="Tetratricopeptide repeat domain"/>
    <property type="match status" value="2"/>
</dbReference>
<feature type="coiled-coil region" evidence="1">
    <location>
        <begin position="441"/>
        <end position="480"/>
    </location>
</feature>